<gene>
    <name evidence="1" type="ORF">D6T64_00450</name>
</gene>
<sequence length="121" mass="12987">MNFLKLAVTTYGFDHSRPIIGTDDVWINLDQVVSVKELLDSNTFTDAVRDGIAPEEHYPCAQLTASNGSTYLVSLGVYPNQAAGSAALTRFMPLLIGGGIDDDTQLAEILTGTPSIRSSRP</sequence>
<protein>
    <submittedName>
        <fullName evidence="1">Uncharacterized protein</fullName>
    </submittedName>
</protein>
<dbReference type="OrthoDB" id="5116186at2"/>
<reference evidence="1 2" key="1">
    <citation type="submission" date="2018-09" db="EMBL/GenBank/DDBJ databases">
        <title>Novel species of Cryobacterium.</title>
        <authorList>
            <person name="Liu Q."/>
            <person name="Xin Y.-H."/>
        </authorList>
    </citation>
    <scope>NUCLEOTIDE SEQUENCE [LARGE SCALE GENOMIC DNA]</scope>
    <source>
        <strain evidence="1 2">Hh39</strain>
    </source>
</reference>
<dbReference type="EMBL" id="QZVS01000026">
    <property type="protein sequence ID" value="RJT92298.1"/>
    <property type="molecule type" value="Genomic_DNA"/>
</dbReference>
<dbReference type="Proteomes" id="UP000272015">
    <property type="component" value="Unassembled WGS sequence"/>
</dbReference>
<dbReference type="RefSeq" id="WP_119970380.1">
    <property type="nucleotide sequence ID" value="NZ_JBHSQA010000047.1"/>
</dbReference>
<name>A0A3A5MYI8_9MICO</name>
<keyword evidence="2" id="KW-1185">Reference proteome</keyword>
<accession>A0A3A5MYI8</accession>
<dbReference type="AlphaFoldDB" id="A0A3A5MYI8"/>
<evidence type="ECO:0000313" key="1">
    <source>
        <dbReference type="EMBL" id="RJT92298.1"/>
    </source>
</evidence>
<organism evidence="1 2">
    <name type="scientific">Cryobacterium melibiosiphilum</name>
    <dbReference type="NCBI Taxonomy" id="995039"/>
    <lineage>
        <taxon>Bacteria</taxon>
        <taxon>Bacillati</taxon>
        <taxon>Actinomycetota</taxon>
        <taxon>Actinomycetes</taxon>
        <taxon>Micrococcales</taxon>
        <taxon>Microbacteriaceae</taxon>
        <taxon>Cryobacterium</taxon>
    </lineage>
</organism>
<proteinExistence type="predicted"/>
<evidence type="ECO:0000313" key="2">
    <source>
        <dbReference type="Proteomes" id="UP000272015"/>
    </source>
</evidence>
<comment type="caution">
    <text evidence="1">The sequence shown here is derived from an EMBL/GenBank/DDBJ whole genome shotgun (WGS) entry which is preliminary data.</text>
</comment>